<evidence type="ECO:0008006" key="7">
    <source>
        <dbReference type="Google" id="ProtNLM"/>
    </source>
</evidence>
<feature type="compositionally biased region" description="Basic and acidic residues" evidence="4">
    <location>
        <begin position="542"/>
        <end position="553"/>
    </location>
</feature>
<dbReference type="Pfam" id="PF13181">
    <property type="entry name" value="TPR_8"/>
    <property type="match status" value="1"/>
</dbReference>
<protein>
    <recommendedName>
        <fullName evidence="7">Tetratricopeptide repeat protein</fullName>
    </recommendedName>
</protein>
<evidence type="ECO:0000313" key="6">
    <source>
        <dbReference type="Proteomes" id="UP001374893"/>
    </source>
</evidence>
<evidence type="ECO:0000256" key="4">
    <source>
        <dbReference type="SAM" id="MobiDB-lite"/>
    </source>
</evidence>
<organism evidence="5 6">
    <name type="scientific">Haloferula helveola</name>
    <dbReference type="NCBI Taxonomy" id="490095"/>
    <lineage>
        <taxon>Bacteria</taxon>
        <taxon>Pseudomonadati</taxon>
        <taxon>Verrucomicrobiota</taxon>
        <taxon>Verrucomicrobiia</taxon>
        <taxon>Verrucomicrobiales</taxon>
        <taxon>Verrucomicrobiaceae</taxon>
        <taxon>Haloferula</taxon>
    </lineage>
</organism>
<dbReference type="Pfam" id="PF13174">
    <property type="entry name" value="TPR_6"/>
    <property type="match status" value="1"/>
</dbReference>
<dbReference type="InterPro" id="IPR019734">
    <property type="entry name" value="TPR_rpt"/>
</dbReference>
<dbReference type="InterPro" id="IPR051012">
    <property type="entry name" value="CellSynth/LPSAsmb/PSIAsmb"/>
</dbReference>
<gene>
    <name evidence="5" type="ORF">HAHE_01970</name>
</gene>
<proteinExistence type="predicted"/>
<dbReference type="Proteomes" id="UP001374893">
    <property type="component" value="Chromosome"/>
</dbReference>
<evidence type="ECO:0000256" key="3">
    <source>
        <dbReference type="PROSITE-ProRule" id="PRU00339"/>
    </source>
</evidence>
<accession>A0ABM7R9Q1</accession>
<evidence type="ECO:0000256" key="1">
    <source>
        <dbReference type="ARBA" id="ARBA00022737"/>
    </source>
</evidence>
<dbReference type="PANTHER" id="PTHR45586">
    <property type="entry name" value="TPR REPEAT-CONTAINING PROTEIN PA4667"/>
    <property type="match status" value="1"/>
</dbReference>
<keyword evidence="6" id="KW-1185">Reference proteome</keyword>
<evidence type="ECO:0000256" key="2">
    <source>
        <dbReference type="ARBA" id="ARBA00022803"/>
    </source>
</evidence>
<feature type="repeat" description="TPR" evidence="3">
    <location>
        <begin position="75"/>
        <end position="108"/>
    </location>
</feature>
<dbReference type="SUPFAM" id="SSF48452">
    <property type="entry name" value="TPR-like"/>
    <property type="match status" value="1"/>
</dbReference>
<sequence length="569" mass="64017">MLAILFAAGLATGDLQAQKAGEEIGYPGEAFAKLDTFEGLNLEDADKLYNKQDFKGAYAAYKAYSFEFPKSEALPYVLLRMGRCLHKLDKRNAAIKAYQDVVDYFPDDVRYAAAALYHIGECHGQNGDGAKKTAVWARMVKDDDYVAQPNSGSALTYLGKAMEELGRFDEAAEYHWRTAVAFLKSNPRAAEEARKAVLAHYAVRSPNHDKLKEFYVAANGFDGRGQKTDNPEEDPRYWSAALGSALGTGDPEKRVEACSYWSAKMGDRFKEHDDLRKLWCDAQMAHEKDRDSWVARMEKQFAEKSADVDRVLQWCGYYNVVPELRAKFFADRIKEFLPGLKTPEKLSLMNRLRHPLGMHEEAQQVMRTVSTDGMSDEELRKFADFVANYESEEVVFRYFARMKDKLFATKSRFDYYNARSHRNPPNMEKALAELPELLKSPKYSGGLMLTKARLLQGLGRHEEAIKAFRAANEQPASTWGITDCLVALGSYDQAIKTVRELEAVGGGVASQACMKAADIYRVSGDKGREVNQLRTVLKRYPKSRESSDAHNRLESYGVALTGGEAEAEE</sequence>
<keyword evidence="2 3" id="KW-0802">TPR repeat</keyword>
<dbReference type="Gene3D" id="1.25.40.10">
    <property type="entry name" value="Tetratricopeptide repeat domain"/>
    <property type="match status" value="2"/>
</dbReference>
<dbReference type="PANTHER" id="PTHR45586:SF1">
    <property type="entry name" value="LIPOPOLYSACCHARIDE ASSEMBLY PROTEIN B"/>
    <property type="match status" value="1"/>
</dbReference>
<evidence type="ECO:0000313" key="5">
    <source>
        <dbReference type="EMBL" id="BCX46289.1"/>
    </source>
</evidence>
<reference evidence="5 6" key="1">
    <citation type="submission" date="2021-06" db="EMBL/GenBank/DDBJ databases">
        <title>Complete genome of Haloferula helveola possessing various polysaccharide degrading enzymes.</title>
        <authorList>
            <person name="Takami H."/>
            <person name="Huang C."/>
            <person name="Hamasaki K."/>
        </authorList>
    </citation>
    <scope>NUCLEOTIDE SEQUENCE [LARGE SCALE GENOMIC DNA]</scope>
    <source>
        <strain evidence="5 6">CN-1</strain>
    </source>
</reference>
<dbReference type="InterPro" id="IPR011990">
    <property type="entry name" value="TPR-like_helical_dom_sf"/>
</dbReference>
<dbReference type="SMART" id="SM00028">
    <property type="entry name" value="TPR"/>
    <property type="match status" value="4"/>
</dbReference>
<dbReference type="PROSITE" id="PS50005">
    <property type="entry name" value="TPR"/>
    <property type="match status" value="1"/>
</dbReference>
<keyword evidence="1" id="KW-0677">Repeat</keyword>
<feature type="region of interest" description="Disordered" evidence="4">
    <location>
        <begin position="541"/>
        <end position="569"/>
    </location>
</feature>
<name>A0ABM7R9Q1_9BACT</name>
<dbReference type="EMBL" id="AP024702">
    <property type="protein sequence ID" value="BCX46289.1"/>
    <property type="molecule type" value="Genomic_DNA"/>
</dbReference>